<protein>
    <submittedName>
        <fullName evidence="1">Uncharacterized protein</fullName>
    </submittedName>
</protein>
<sequence>MPANPIHFIPAQATESAIPAVQAPPELQPRQPVYFEAHGLRDTHLQLEEFRQSGQLGHCTHQLCNTIQQIIDHLERWHEDRESTGTTPNSDAIEPWYDFKNRIAELANHPHLGGSINTATLLGPVKRMIEQLLAQCLSANANPAQLSGALENVAARLPLCSTGIQKECQDALLALNSGLSNRYAQVRQTLAESTIQAVCHALYGQQMYYDNNELHLVQGFLNEMADLGLQTMVDHYAGQPEASEVAQVRAQVIEHLANGAALRQLADQIHAEFCSRALALQHGDMPVIHERLLTQAQLECSAEVSTLMQQVCEAMQTLHELPPVAWWDFFLFNGCDYRLPQHATGRLIHALKNTLQHDISVPEELELQAVGQFTTTSPSQGESGKTCQVHYHENNWWITQPAHDSGGPAEDVLELDADHLQQWIRQTDSQTLLRDTLLPAIQQHIKHNPNDDLVLETLLARAKVLFQRTVLNDSPQTDQTRRFISASRAWLELCLARGFAEGVAFLLDSLDTENQTAIAHAVGDTEWIQLMETLHAVRPDLCKKLLPSATPHRHSALMLHAIQTDHIDLFQDVAQWHQDDEHNNRISPLMMAMECDAFDMAQMIASTPLHCWTTLTTAVQALKFAAYPYSNHDARRRYQVLRRFQREALADPTVRNQLLNELSRTARAGQWTAHHLLATSVLHSLHDIQSAAIPRDFDQQIAHALDTDRAFEQAQFMPLLNILLCNTLAKRPDADLPLLQHRQGMAIQHLCNWVSQGNTTNPQPYALAVQNLLACSSVYPPGALLESPQTLGRLLSLHSGQAPGPELLQLLRVAPGFAILNTVHEQFKRHEPLRAQARDMGLRTLNALRAQRVLLDNRRPAAAVFQELLMDELQLDRQFRLGMNAEQKALYVRLLKDFNGLVVDAGEFMAHRPPVKPRLSHILELAGQLLNDPDALLDVLASWEEELASDPSQARWAAPLHTNHGPVESLFIQDLWLHMAQHFQQHAPLARLKYTESVLRQLNQMPITAPMDHQDAESSLERLSTRLRQWHLAYGFVDRALRHQSHRTWIEATLRSIHRLSEQLAQRTGLPAAPLHDLRTLTQQVLHDMQEAADHHMPGPA</sequence>
<accession>A0ABT1WKR5</accession>
<gene>
    <name evidence="1" type="ORF">NQT62_14060</name>
</gene>
<reference evidence="1 2" key="1">
    <citation type="submission" date="2022-07" db="EMBL/GenBank/DDBJ databases">
        <authorList>
            <person name="Xamxidin M."/>
            <person name="Wu M."/>
        </authorList>
    </citation>
    <scope>NUCLEOTIDE SEQUENCE [LARGE SCALE GENOMIC DNA]</scope>
    <source>
        <strain evidence="1 2">NBRC 111650</strain>
    </source>
</reference>
<evidence type="ECO:0000313" key="2">
    <source>
        <dbReference type="Proteomes" id="UP001204142"/>
    </source>
</evidence>
<comment type="caution">
    <text evidence="1">The sequence shown here is derived from an EMBL/GenBank/DDBJ whole genome shotgun (WGS) entry which is preliminary data.</text>
</comment>
<proteinExistence type="predicted"/>
<dbReference type="EMBL" id="JANIGO010000005">
    <property type="protein sequence ID" value="MCQ8897562.1"/>
    <property type="molecule type" value="Genomic_DNA"/>
</dbReference>
<evidence type="ECO:0000313" key="1">
    <source>
        <dbReference type="EMBL" id="MCQ8897562.1"/>
    </source>
</evidence>
<name>A0ABT1WKR5_9BURK</name>
<organism evidence="1 2">
    <name type="scientific">Limnobacter humi</name>
    <dbReference type="NCBI Taxonomy" id="1778671"/>
    <lineage>
        <taxon>Bacteria</taxon>
        <taxon>Pseudomonadati</taxon>
        <taxon>Pseudomonadota</taxon>
        <taxon>Betaproteobacteria</taxon>
        <taxon>Burkholderiales</taxon>
        <taxon>Burkholderiaceae</taxon>
        <taxon>Limnobacter</taxon>
    </lineage>
</organism>
<keyword evidence="2" id="KW-1185">Reference proteome</keyword>
<dbReference type="RefSeq" id="WP_256765367.1">
    <property type="nucleotide sequence ID" value="NZ_JANIGO010000005.1"/>
</dbReference>
<dbReference type="Proteomes" id="UP001204142">
    <property type="component" value="Unassembled WGS sequence"/>
</dbReference>